<dbReference type="PANTHER" id="PTHR13696:SF96">
    <property type="entry name" value="COBQ_COBB_MIND_PARA NUCLEOTIDE BINDING DOMAIN-CONTAINING PROTEIN"/>
    <property type="match status" value="1"/>
</dbReference>
<dbReference type="Proteomes" id="UP000322110">
    <property type="component" value="Unassembled WGS sequence"/>
</dbReference>
<dbReference type="CDD" id="cd02042">
    <property type="entry name" value="ParAB_family"/>
    <property type="match status" value="1"/>
</dbReference>
<feature type="domain" description="CobQ/CobB/MinD/ParA nucleotide binding" evidence="1">
    <location>
        <begin position="4"/>
        <end position="159"/>
    </location>
</feature>
<dbReference type="SUPFAM" id="SSF52540">
    <property type="entry name" value="P-loop containing nucleoside triphosphate hydrolases"/>
    <property type="match status" value="1"/>
</dbReference>
<evidence type="ECO:0000313" key="3">
    <source>
        <dbReference type="Proteomes" id="UP000322110"/>
    </source>
</evidence>
<dbReference type="OrthoDB" id="9804460at2"/>
<protein>
    <submittedName>
        <fullName evidence="2">AAA family ATPase</fullName>
    </submittedName>
</protein>
<accession>A0A5B2TCT3</accession>
<keyword evidence="3" id="KW-1185">Reference proteome</keyword>
<comment type="caution">
    <text evidence="2">The sequence shown here is derived from an EMBL/GenBank/DDBJ whole genome shotgun (WGS) entry which is preliminary data.</text>
</comment>
<evidence type="ECO:0000313" key="2">
    <source>
        <dbReference type="EMBL" id="KAA2211969.1"/>
    </source>
</evidence>
<dbReference type="InterPro" id="IPR027417">
    <property type="entry name" value="P-loop_NTPase"/>
</dbReference>
<gene>
    <name evidence="2" type="ORF">F0Q34_17545</name>
</gene>
<proteinExistence type="predicted"/>
<dbReference type="EMBL" id="VUKA01000013">
    <property type="protein sequence ID" value="KAA2211969.1"/>
    <property type="molecule type" value="Genomic_DNA"/>
</dbReference>
<dbReference type="Pfam" id="PF01656">
    <property type="entry name" value="CbiA"/>
    <property type="match status" value="1"/>
</dbReference>
<dbReference type="AlphaFoldDB" id="A0A5B2TCT3"/>
<dbReference type="PANTHER" id="PTHR13696">
    <property type="entry name" value="P-LOOP CONTAINING NUCLEOSIDE TRIPHOSPHATE HYDROLASE"/>
    <property type="match status" value="1"/>
</dbReference>
<name>A0A5B2TCT3_9PROT</name>
<dbReference type="Gene3D" id="3.40.50.300">
    <property type="entry name" value="P-loop containing nucleotide triphosphate hydrolases"/>
    <property type="match status" value="1"/>
</dbReference>
<evidence type="ECO:0000259" key="1">
    <source>
        <dbReference type="Pfam" id="PF01656"/>
    </source>
</evidence>
<dbReference type="InterPro" id="IPR050678">
    <property type="entry name" value="DNA_Partitioning_ATPase"/>
</dbReference>
<dbReference type="PIRSF" id="PIRSF009320">
    <property type="entry name" value="Nuc_binding_HP_1000"/>
    <property type="match status" value="1"/>
</dbReference>
<reference evidence="2 3" key="1">
    <citation type="journal article" date="2015" name="Int. J. Syst. Evol. Microbiol.">
        <title>Roseomonas oryzae sp. nov., isolated from paddy rhizosphere soil.</title>
        <authorList>
            <person name="Ramaprasad E.V."/>
            <person name="Sasikala Ch."/>
            <person name="Ramana Ch.V."/>
        </authorList>
    </citation>
    <scope>NUCLEOTIDE SEQUENCE [LARGE SCALE GENOMIC DNA]</scope>
    <source>
        <strain evidence="2 3">KCTC 42542</strain>
    </source>
</reference>
<organism evidence="2 3">
    <name type="scientific">Teichococcus oryzae</name>
    <dbReference type="NCBI Taxonomy" id="1608942"/>
    <lineage>
        <taxon>Bacteria</taxon>
        <taxon>Pseudomonadati</taxon>
        <taxon>Pseudomonadota</taxon>
        <taxon>Alphaproteobacteria</taxon>
        <taxon>Acetobacterales</taxon>
        <taxon>Roseomonadaceae</taxon>
        <taxon>Roseomonas</taxon>
    </lineage>
</organism>
<sequence>MILMVGGEKGGVGKTTLATHLAVARKEAGRSVVLVDADSQGTASTWSDARKEHADVPQLPCVTLRGGKVHVELKELARHYDDIVVDTGGADSQEFRSAMLAADTLLMPLRPGSFDFWTLLKMQEVIAMAEGFNDKLQAVVCLSQVPPTASDRARREAMDVLAEMPRFRLLNCMTVFRAAFNHSAGEGLTVGEMPRRDPKACSEIAFLHDELFVGAA</sequence>
<dbReference type="InterPro" id="IPR002586">
    <property type="entry name" value="CobQ/CobB/MinD/ParA_Nub-bd_dom"/>
</dbReference>